<feature type="compositionally biased region" description="Polar residues" evidence="1">
    <location>
        <begin position="1"/>
        <end position="17"/>
    </location>
</feature>
<name>A0AAD8C381_BIOPF</name>
<evidence type="ECO:0000313" key="2">
    <source>
        <dbReference type="EMBL" id="KAK0065395.1"/>
    </source>
</evidence>
<feature type="region of interest" description="Disordered" evidence="1">
    <location>
        <begin position="1"/>
        <end position="26"/>
    </location>
</feature>
<reference evidence="2" key="2">
    <citation type="submission" date="2023-04" db="EMBL/GenBank/DDBJ databases">
        <authorList>
            <person name="Bu L."/>
            <person name="Lu L."/>
            <person name="Laidemitt M.R."/>
            <person name="Zhang S.M."/>
            <person name="Mutuku M."/>
            <person name="Mkoji G."/>
            <person name="Steinauer M."/>
            <person name="Loker E.S."/>
        </authorList>
    </citation>
    <scope>NUCLEOTIDE SEQUENCE</scope>
    <source>
        <strain evidence="2">KasaAsao</strain>
        <tissue evidence="2">Whole Snail</tissue>
    </source>
</reference>
<evidence type="ECO:0000256" key="1">
    <source>
        <dbReference type="SAM" id="MobiDB-lite"/>
    </source>
</evidence>
<comment type="caution">
    <text evidence="2">The sequence shown here is derived from an EMBL/GenBank/DDBJ whole genome shotgun (WGS) entry which is preliminary data.</text>
</comment>
<accession>A0AAD8C381</accession>
<dbReference type="Proteomes" id="UP001233172">
    <property type="component" value="Unassembled WGS sequence"/>
</dbReference>
<keyword evidence="3" id="KW-1185">Reference proteome</keyword>
<proteinExistence type="predicted"/>
<reference evidence="2" key="1">
    <citation type="journal article" date="2023" name="PLoS Negl. Trop. Dis.">
        <title>A genome sequence for Biomphalaria pfeifferi, the major vector snail for the human-infecting parasite Schistosoma mansoni.</title>
        <authorList>
            <person name="Bu L."/>
            <person name="Lu L."/>
            <person name="Laidemitt M.R."/>
            <person name="Zhang S.M."/>
            <person name="Mutuku M."/>
            <person name="Mkoji G."/>
            <person name="Steinauer M."/>
            <person name="Loker E.S."/>
        </authorList>
    </citation>
    <scope>NUCLEOTIDE SEQUENCE</scope>
    <source>
        <strain evidence="2">KasaAsao</strain>
    </source>
</reference>
<evidence type="ECO:0000313" key="3">
    <source>
        <dbReference type="Proteomes" id="UP001233172"/>
    </source>
</evidence>
<gene>
    <name evidence="2" type="ORF">Bpfe_005421</name>
</gene>
<sequence>MSSIRESVSTAPRNTTAPRRHSCSKKTQLLQEDATASKCHNCYKMSQLLQNVSVEGCHHCTRKYHRWKMSRPL</sequence>
<dbReference type="AlphaFoldDB" id="A0AAD8C381"/>
<protein>
    <submittedName>
        <fullName evidence="2">Uncharacterized protein</fullName>
    </submittedName>
</protein>
<organism evidence="2 3">
    <name type="scientific">Biomphalaria pfeifferi</name>
    <name type="common">Bloodfluke planorb</name>
    <name type="synonym">Freshwater snail</name>
    <dbReference type="NCBI Taxonomy" id="112525"/>
    <lineage>
        <taxon>Eukaryota</taxon>
        <taxon>Metazoa</taxon>
        <taxon>Spiralia</taxon>
        <taxon>Lophotrochozoa</taxon>
        <taxon>Mollusca</taxon>
        <taxon>Gastropoda</taxon>
        <taxon>Heterobranchia</taxon>
        <taxon>Euthyneura</taxon>
        <taxon>Panpulmonata</taxon>
        <taxon>Hygrophila</taxon>
        <taxon>Lymnaeoidea</taxon>
        <taxon>Planorbidae</taxon>
        <taxon>Biomphalaria</taxon>
    </lineage>
</organism>
<dbReference type="EMBL" id="JASAOG010000014">
    <property type="protein sequence ID" value="KAK0065395.1"/>
    <property type="molecule type" value="Genomic_DNA"/>
</dbReference>